<dbReference type="Gene3D" id="1.25.10.10">
    <property type="entry name" value="Leucine-rich Repeat Variant"/>
    <property type="match status" value="1"/>
</dbReference>
<dbReference type="EMBL" id="CAKXZT010000046">
    <property type="protein sequence ID" value="CAH2396629.1"/>
    <property type="molecule type" value="Genomic_DNA"/>
</dbReference>
<organism evidence="1 2">
    <name type="scientific">Mesorhizobium escarrei</name>
    <dbReference type="NCBI Taxonomy" id="666018"/>
    <lineage>
        <taxon>Bacteria</taxon>
        <taxon>Pseudomonadati</taxon>
        <taxon>Pseudomonadota</taxon>
        <taxon>Alphaproteobacteria</taxon>
        <taxon>Hyphomicrobiales</taxon>
        <taxon>Phyllobacteriaceae</taxon>
        <taxon>Mesorhizobium</taxon>
    </lineage>
</organism>
<dbReference type="SUPFAM" id="SSF48371">
    <property type="entry name" value="ARM repeat"/>
    <property type="match status" value="1"/>
</dbReference>
<gene>
    <name evidence="1" type="ORF">MES5069_140055</name>
</gene>
<dbReference type="Pfam" id="PF13646">
    <property type="entry name" value="HEAT_2"/>
    <property type="match status" value="1"/>
</dbReference>
<evidence type="ECO:0008006" key="3">
    <source>
        <dbReference type="Google" id="ProtNLM"/>
    </source>
</evidence>
<evidence type="ECO:0000313" key="1">
    <source>
        <dbReference type="EMBL" id="CAH2396629.1"/>
    </source>
</evidence>
<sequence length="349" mass="38446">MRSQQNRIVSHVVRQHAEEAAFFWAQRDTLMQDDPPDLDVVTGVDKRLEANLDGLRIAGPSAWPFIVATYEDFPEKGELFLFGWMAIELNDSRRIAEVVELGRQSEDDACGLVGALAWHQPAIIAPLVRDWVGTPDAFKRYLGVSACIEHLVDAKQMLGRLVRDPDARVRATSLRLAGKLKRADLVNELVASLKDADEHVRFWAAWALNEFGSCDLASPELRKVAVGGGPDALTALRAAVKATPDKDVRAWMGGLLRSPETAPLAVRGAGMLGDRTILHWLVHQMRQPALAAAAGAAFRELFPEARKDDTLFSVEPEVLGDAFAQYFDDVLPSLPVANRVKDWAKDVGQ</sequence>
<protein>
    <recommendedName>
        <fullName evidence="3">HEAT repeat domain-containing protein</fullName>
    </recommendedName>
</protein>
<reference evidence="1 2" key="1">
    <citation type="submission" date="2022-03" db="EMBL/GenBank/DDBJ databases">
        <authorList>
            <person name="Brunel B."/>
        </authorList>
    </citation>
    <scope>NUCLEOTIDE SEQUENCE [LARGE SCALE GENOMIC DNA]</scope>
    <source>
        <strain evidence="1">STM5069sample</strain>
    </source>
</reference>
<name>A0ABM9DJ61_9HYPH</name>
<accession>A0ABM9DJ61</accession>
<dbReference type="InterPro" id="IPR011989">
    <property type="entry name" value="ARM-like"/>
</dbReference>
<dbReference type="Proteomes" id="UP001153050">
    <property type="component" value="Unassembled WGS sequence"/>
</dbReference>
<keyword evidence="2" id="KW-1185">Reference proteome</keyword>
<comment type="caution">
    <text evidence="1">The sequence shown here is derived from an EMBL/GenBank/DDBJ whole genome shotgun (WGS) entry which is preliminary data.</text>
</comment>
<dbReference type="InterPro" id="IPR016024">
    <property type="entry name" value="ARM-type_fold"/>
</dbReference>
<proteinExistence type="predicted"/>
<evidence type="ECO:0000313" key="2">
    <source>
        <dbReference type="Proteomes" id="UP001153050"/>
    </source>
</evidence>